<sequence length="99" mass="10903">MRFLLASYLRAFSHPASIRPHQAKARSAAAGLTVKLRCKLYEYIRTLSSALMPSRNSSPPAARPSNAACFSNESGFAERNIATLPAADLKWLFARRPLP</sequence>
<evidence type="ECO:0000313" key="1">
    <source>
        <dbReference type="EMBL" id="UOO81513.1"/>
    </source>
</evidence>
<organism evidence="1 2">
    <name type="scientific">Uruburuella testudinis</name>
    <dbReference type="NCBI Taxonomy" id="1282863"/>
    <lineage>
        <taxon>Bacteria</taxon>
        <taxon>Pseudomonadati</taxon>
        <taxon>Pseudomonadota</taxon>
        <taxon>Betaproteobacteria</taxon>
        <taxon>Neisseriales</taxon>
        <taxon>Neisseriaceae</taxon>
        <taxon>Uruburuella</taxon>
    </lineage>
</organism>
<keyword evidence="2" id="KW-1185">Reference proteome</keyword>
<dbReference type="EMBL" id="CP091508">
    <property type="protein sequence ID" value="UOO81513.1"/>
    <property type="molecule type" value="Genomic_DNA"/>
</dbReference>
<gene>
    <name evidence="1" type="ORF">LVJ83_11325</name>
</gene>
<dbReference type="RefSeq" id="WP_244784714.1">
    <property type="nucleotide sequence ID" value="NZ_CP091508.1"/>
</dbReference>
<proteinExistence type="predicted"/>
<protein>
    <submittedName>
        <fullName evidence="1">Uncharacterized protein</fullName>
    </submittedName>
</protein>
<accession>A0ABY4DR38</accession>
<dbReference type="Proteomes" id="UP000829817">
    <property type="component" value="Chromosome"/>
</dbReference>
<name>A0ABY4DR38_9NEIS</name>
<evidence type="ECO:0000313" key="2">
    <source>
        <dbReference type="Proteomes" id="UP000829817"/>
    </source>
</evidence>
<reference evidence="1 2" key="1">
    <citation type="journal article" date="2022" name="Res Sq">
        <title>Evolution of multicellular longitudinally dividing oral cavity symbionts (Neisseriaceae).</title>
        <authorList>
            <person name="Nyongesa S."/>
            <person name="Weber P."/>
            <person name="Bernet E."/>
            <person name="Pullido F."/>
            <person name="Nieckarz M."/>
            <person name="Delaby M."/>
            <person name="Nieves C."/>
            <person name="Viehboeck T."/>
            <person name="Krause N."/>
            <person name="Rivera-Millot A."/>
            <person name="Nakamura A."/>
            <person name="Vischer N."/>
            <person name="VanNieuwenhze M."/>
            <person name="Brun Y."/>
            <person name="Cava F."/>
            <person name="Bulgheresi S."/>
            <person name="Veyrier F."/>
        </authorList>
    </citation>
    <scope>NUCLEOTIDE SEQUENCE [LARGE SCALE GENOMIC DNA]</scope>
    <source>
        <strain evidence="1 2">CCUG 63373m</strain>
    </source>
</reference>